<dbReference type="InterPro" id="IPR001373">
    <property type="entry name" value="Cullin_N"/>
</dbReference>
<protein>
    <submittedName>
        <fullName evidence="6">Cullin-domain-containing protein</fullName>
    </submittedName>
</protein>
<dbReference type="Gene3D" id="1.10.10.10">
    <property type="entry name" value="Winged helix-like DNA-binding domain superfamily/Winged helix DNA-binding domain"/>
    <property type="match status" value="1"/>
</dbReference>
<dbReference type="SMART" id="SM00884">
    <property type="entry name" value="Cullin_Nedd8"/>
    <property type="match status" value="1"/>
</dbReference>
<dbReference type="InterPro" id="IPR019559">
    <property type="entry name" value="Cullin_neddylation_domain"/>
</dbReference>
<dbReference type="AlphaFoldDB" id="A0A1X2GEU7"/>
<dbReference type="STRING" id="101127.A0A1X2GEU7"/>
<dbReference type="Pfam" id="PF00888">
    <property type="entry name" value="Cullin"/>
    <property type="match status" value="1"/>
</dbReference>
<dbReference type="InterPro" id="IPR045093">
    <property type="entry name" value="Cullin"/>
</dbReference>
<dbReference type="InterPro" id="IPR059120">
    <property type="entry name" value="Cullin-like_AB"/>
</dbReference>
<feature type="domain" description="Cullin family profile" evidence="5">
    <location>
        <begin position="422"/>
        <end position="644"/>
    </location>
</feature>
<dbReference type="SMART" id="SM00182">
    <property type="entry name" value="CULLIN"/>
    <property type="match status" value="1"/>
</dbReference>
<evidence type="ECO:0000313" key="7">
    <source>
        <dbReference type="Proteomes" id="UP000242146"/>
    </source>
</evidence>
<dbReference type="Gene3D" id="3.30.230.130">
    <property type="entry name" value="Cullin, Chain C, Domain 2"/>
    <property type="match status" value="1"/>
</dbReference>
<dbReference type="InterPro" id="IPR036317">
    <property type="entry name" value="Cullin_homology_sf"/>
</dbReference>
<name>A0A1X2GEU7_9FUNG</name>
<comment type="caution">
    <text evidence="6">The sequence shown here is derived from an EMBL/GenBank/DDBJ whole genome shotgun (WGS) entry which is preliminary data.</text>
</comment>
<dbReference type="InterPro" id="IPR016158">
    <property type="entry name" value="Cullin_homology"/>
</dbReference>
<dbReference type="EMBL" id="MCGT01000019">
    <property type="protein sequence ID" value="ORX52057.1"/>
    <property type="molecule type" value="Genomic_DNA"/>
</dbReference>
<proteinExistence type="inferred from homology"/>
<dbReference type="SUPFAM" id="SSF46785">
    <property type="entry name" value="Winged helix' DNA-binding domain"/>
    <property type="match status" value="1"/>
</dbReference>
<sequence>MSFPDFQTSKRPRIDPYDDTVMDMDTAKSTPPAQDLAPFSNLLANKLKQRSQHALNDKKVKAYDFKLDSPGLAPDYERVACQQLEEAIHAILGNQPPSTNLEILYKYCENLCAHNKHEMLYNLAHSICQNSLQLMFVTLERHAHDKGEGMEGADFLNAIHGIWDTYCNQINQIRCILLYVDRSYRSIIDMGRELFAGYWRVSSPLRNKVIQSVLDMIHAERNGERSDTLLLKNTIHMLMDLHFYESDFEPQFLESTRLYYKAEGDRLIQEMHMSGYLNHVATRVHQESTVRLKLYLDKQSKNAITSIVEGNLFVDRVNEILAKSFAYFMDNKRVDDLSLLYRLLKKVNQTDRCGSVFIDYVKKKGSEILQNDGNSDNDVLPTLLAFMRKVDGIVGHSFEDDELFVVGSKDCYSYVINLRQNNTAVLLAQYIDTLVREDKLDDKSLDIFMTFFHLLQSKDTFELLYKQDLAKRLIMDVGSIKAEKAALARMKNDAGVAYTSKLEKMIRDIKASTELVDEYKSDLDYDHDVSMQLNMKILTYGFWPACPPMEMTLPQKFQRIQNDFEMFYIRKNPKRRLTWQNGLSVCEILANYPTGAQTITLTLAQTLILMLFNDPANEPLSFGQIAGATGFDELELRRTLKTLACGEHKILIKRPESAHVEPTDQFGYNANFQPTSQHLWMNTEKLKETIDNNAAVNQTVLINREQSLDAAIVRILKASEQLSHTALLGEVTKQVRFPLTTPEVKARIECLIEKEFIERTESGDYRYT</sequence>
<feature type="region of interest" description="Disordered" evidence="4">
    <location>
        <begin position="1"/>
        <end position="23"/>
    </location>
</feature>
<gene>
    <name evidence="6" type="ORF">DM01DRAFT_1384298</name>
</gene>
<evidence type="ECO:0000256" key="3">
    <source>
        <dbReference type="RuleBase" id="RU003829"/>
    </source>
</evidence>
<comment type="similarity">
    <text evidence="1 2 3">Belongs to the cullin family.</text>
</comment>
<dbReference type="OrthoDB" id="27073at2759"/>
<reference evidence="6 7" key="1">
    <citation type="submission" date="2016-07" db="EMBL/GenBank/DDBJ databases">
        <title>Pervasive Adenine N6-methylation of Active Genes in Fungi.</title>
        <authorList>
            <consortium name="DOE Joint Genome Institute"/>
            <person name="Mondo S.J."/>
            <person name="Dannebaum R.O."/>
            <person name="Kuo R.C."/>
            <person name="Labutti K."/>
            <person name="Haridas S."/>
            <person name="Kuo A."/>
            <person name="Salamov A."/>
            <person name="Ahrendt S.R."/>
            <person name="Lipzen A."/>
            <person name="Sullivan W."/>
            <person name="Andreopoulos W.B."/>
            <person name="Clum A."/>
            <person name="Lindquist E."/>
            <person name="Daum C."/>
            <person name="Ramamoorthy G.K."/>
            <person name="Gryganskyi A."/>
            <person name="Culley D."/>
            <person name="Magnuson J.K."/>
            <person name="James T.Y."/>
            <person name="O'Malley M.A."/>
            <person name="Stajich J.E."/>
            <person name="Spatafora J.W."/>
            <person name="Visel A."/>
            <person name="Grigoriev I.V."/>
        </authorList>
    </citation>
    <scope>NUCLEOTIDE SEQUENCE [LARGE SCALE GENOMIC DNA]</scope>
    <source>
        <strain evidence="6 7">NRRL 3301</strain>
    </source>
</reference>
<accession>A0A1X2GEU7</accession>
<dbReference type="SUPFAM" id="SSF74788">
    <property type="entry name" value="Cullin repeat-like"/>
    <property type="match status" value="1"/>
</dbReference>
<dbReference type="PROSITE" id="PS50069">
    <property type="entry name" value="CULLIN_2"/>
    <property type="match status" value="1"/>
</dbReference>
<evidence type="ECO:0000259" key="5">
    <source>
        <dbReference type="PROSITE" id="PS50069"/>
    </source>
</evidence>
<evidence type="ECO:0000256" key="2">
    <source>
        <dbReference type="PROSITE-ProRule" id="PRU00330"/>
    </source>
</evidence>
<dbReference type="Proteomes" id="UP000242146">
    <property type="component" value="Unassembled WGS sequence"/>
</dbReference>
<keyword evidence="7" id="KW-1185">Reference proteome</keyword>
<dbReference type="Gene3D" id="1.20.1310.10">
    <property type="entry name" value="Cullin Repeats"/>
    <property type="match status" value="4"/>
</dbReference>
<dbReference type="InterPro" id="IPR036390">
    <property type="entry name" value="WH_DNA-bd_sf"/>
</dbReference>
<evidence type="ECO:0000313" key="6">
    <source>
        <dbReference type="EMBL" id="ORX52057.1"/>
    </source>
</evidence>
<dbReference type="InterPro" id="IPR016159">
    <property type="entry name" value="Cullin_repeat-like_dom_sf"/>
</dbReference>
<dbReference type="Pfam" id="PF26557">
    <property type="entry name" value="Cullin_AB"/>
    <property type="match status" value="1"/>
</dbReference>
<evidence type="ECO:0000256" key="4">
    <source>
        <dbReference type="SAM" id="MobiDB-lite"/>
    </source>
</evidence>
<evidence type="ECO:0000256" key="1">
    <source>
        <dbReference type="ARBA" id="ARBA00006019"/>
    </source>
</evidence>
<dbReference type="FunFam" id="1.20.1310.10:FF:000001">
    <property type="entry name" value="Cullin 3"/>
    <property type="match status" value="1"/>
</dbReference>
<dbReference type="GO" id="GO:0031625">
    <property type="term" value="F:ubiquitin protein ligase binding"/>
    <property type="evidence" value="ECO:0007669"/>
    <property type="project" value="InterPro"/>
</dbReference>
<dbReference type="Pfam" id="PF10557">
    <property type="entry name" value="Cullin_Nedd8"/>
    <property type="match status" value="1"/>
</dbReference>
<organism evidence="6 7">
    <name type="scientific">Hesseltinella vesiculosa</name>
    <dbReference type="NCBI Taxonomy" id="101127"/>
    <lineage>
        <taxon>Eukaryota</taxon>
        <taxon>Fungi</taxon>
        <taxon>Fungi incertae sedis</taxon>
        <taxon>Mucoromycota</taxon>
        <taxon>Mucoromycotina</taxon>
        <taxon>Mucoromycetes</taxon>
        <taxon>Mucorales</taxon>
        <taxon>Cunninghamellaceae</taxon>
        <taxon>Hesseltinella</taxon>
    </lineage>
</organism>
<dbReference type="InterPro" id="IPR036388">
    <property type="entry name" value="WH-like_DNA-bd_sf"/>
</dbReference>
<dbReference type="SUPFAM" id="SSF75632">
    <property type="entry name" value="Cullin homology domain"/>
    <property type="match status" value="1"/>
</dbReference>
<dbReference type="GO" id="GO:0006511">
    <property type="term" value="P:ubiquitin-dependent protein catabolic process"/>
    <property type="evidence" value="ECO:0007669"/>
    <property type="project" value="InterPro"/>
</dbReference>
<dbReference type="PANTHER" id="PTHR11932">
    <property type="entry name" value="CULLIN"/>
    <property type="match status" value="1"/>
</dbReference>